<keyword evidence="7" id="KW-0997">Cell inner membrane</keyword>
<evidence type="ECO:0000256" key="1">
    <source>
        <dbReference type="ARBA" id="ARBA00022475"/>
    </source>
</evidence>
<dbReference type="GO" id="GO:0005886">
    <property type="term" value="C:plasma membrane"/>
    <property type="evidence" value="ECO:0007669"/>
    <property type="project" value="UniProtKB-SubCell"/>
</dbReference>
<comment type="similarity">
    <text evidence="7">Belongs to the FtsB family.</text>
</comment>
<evidence type="ECO:0000256" key="3">
    <source>
        <dbReference type="ARBA" id="ARBA00022692"/>
    </source>
</evidence>
<comment type="subunit">
    <text evidence="7">Part of a complex composed of FtsB, FtsL and FtsQ.</text>
</comment>
<evidence type="ECO:0000256" key="7">
    <source>
        <dbReference type="HAMAP-Rule" id="MF_00599"/>
    </source>
</evidence>
<name>A0A975SMW0_9RHOO</name>
<evidence type="ECO:0000256" key="4">
    <source>
        <dbReference type="ARBA" id="ARBA00022989"/>
    </source>
</evidence>
<protein>
    <recommendedName>
        <fullName evidence="7">Cell division protein FtsB</fullName>
    </recommendedName>
</protein>
<dbReference type="PANTHER" id="PTHR37485:SF1">
    <property type="entry name" value="CELL DIVISION PROTEIN FTSB"/>
    <property type="match status" value="1"/>
</dbReference>
<reference evidence="9" key="1">
    <citation type="submission" date="2020-11" db="EMBL/GenBank/DDBJ databases">
        <title>Azospira inquinata sp. nov.</title>
        <authorList>
            <person name="Moe W.M."/>
            <person name="Mikes M.C."/>
        </authorList>
    </citation>
    <scope>NUCLEOTIDE SEQUENCE</scope>
    <source>
        <strain evidence="9">Azo-3</strain>
    </source>
</reference>
<dbReference type="InterPro" id="IPR023081">
    <property type="entry name" value="Cell_div_FtsB"/>
</dbReference>
<feature type="topological domain" description="Periplasmic" evidence="7">
    <location>
        <begin position="22"/>
        <end position="140"/>
    </location>
</feature>
<evidence type="ECO:0000313" key="9">
    <source>
        <dbReference type="EMBL" id="QWT49266.1"/>
    </source>
</evidence>
<dbReference type="GO" id="GO:0032153">
    <property type="term" value="C:cell division site"/>
    <property type="evidence" value="ECO:0007669"/>
    <property type="project" value="UniProtKB-UniRule"/>
</dbReference>
<keyword evidence="10" id="KW-1185">Reference proteome</keyword>
<feature type="region of interest" description="Disordered" evidence="8">
    <location>
        <begin position="90"/>
        <end position="127"/>
    </location>
</feature>
<evidence type="ECO:0000256" key="6">
    <source>
        <dbReference type="ARBA" id="ARBA00023306"/>
    </source>
</evidence>
<keyword evidence="7" id="KW-0175">Coiled coil</keyword>
<dbReference type="InterPro" id="IPR007060">
    <property type="entry name" value="FtsL/DivIC"/>
</dbReference>
<comment type="subcellular location">
    <subcellularLocation>
        <location evidence="7">Cell inner membrane</location>
        <topology evidence="7">Single-pass type II membrane protein</topology>
    </subcellularLocation>
    <text evidence="7">Localizes to the division septum.</text>
</comment>
<dbReference type="GO" id="GO:0030428">
    <property type="term" value="C:cell septum"/>
    <property type="evidence" value="ECO:0007669"/>
    <property type="project" value="TreeGrafter"/>
</dbReference>
<accession>A0A975SMW0</accession>
<dbReference type="NCBIfam" id="NF002058">
    <property type="entry name" value="PRK00888.1"/>
    <property type="match status" value="1"/>
</dbReference>
<dbReference type="GO" id="GO:0043093">
    <property type="term" value="P:FtsZ-dependent cytokinesis"/>
    <property type="evidence" value="ECO:0007669"/>
    <property type="project" value="UniProtKB-UniRule"/>
</dbReference>
<keyword evidence="5 7" id="KW-0472">Membrane</keyword>
<keyword evidence="6 7" id="KW-0131">Cell cycle</keyword>
<keyword evidence="4 7" id="KW-1133">Transmembrane helix</keyword>
<evidence type="ECO:0000313" key="10">
    <source>
        <dbReference type="Proteomes" id="UP000683428"/>
    </source>
</evidence>
<feature type="topological domain" description="Cytoplasmic" evidence="7">
    <location>
        <begin position="1"/>
        <end position="3"/>
    </location>
</feature>
<evidence type="ECO:0000256" key="2">
    <source>
        <dbReference type="ARBA" id="ARBA00022618"/>
    </source>
</evidence>
<keyword evidence="2 7" id="KW-0132">Cell division</keyword>
<dbReference type="EMBL" id="CP064782">
    <property type="protein sequence ID" value="QWT49266.1"/>
    <property type="molecule type" value="Genomic_DNA"/>
</dbReference>
<keyword evidence="1 7" id="KW-1003">Cell membrane</keyword>
<comment type="function">
    <text evidence="7">Essential cell division protein. May link together the upstream cell division proteins, which are predominantly cytoplasmic, with the downstream cell division proteins, which are predominantly periplasmic.</text>
</comment>
<keyword evidence="3 7" id="KW-0812">Transmembrane</keyword>
<evidence type="ECO:0000256" key="5">
    <source>
        <dbReference type="ARBA" id="ARBA00023136"/>
    </source>
</evidence>
<feature type="compositionally biased region" description="Low complexity" evidence="8">
    <location>
        <begin position="103"/>
        <end position="116"/>
    </location>
</feature>
<dbReference type="HAMAP" id="MF_00599">
    <property type="entry name" value="FtsB"/>
    <property type="match status" value="1"/>
</dbReference>
<sequence length="140" mass="15302">MRWLTAALVALIVALQYPLWLGKGGWLRVWDVDRQLQQQRDANHKLEARNAGLDAEVRDLKQGYDAIEERARYELGMVKEDEVFVQLPEQSGSASQTPGIGFAAPATPPGLAAAKSRPARPAPTGKAEVEKFVAQGAKKP</sequence>
<dbReference type="KEGG" id="aiq:Azoinq_01200"/>
<proteinExistence type="inferred from homology"/>
<dbReference type="AlphaFoldDB" id="A0A975SMW0"/>
<gene>
    <name evidence="7 9" type="primary">ftsB</name>
    <name evidence="9" type="ORF">Azoinq_01200</name>
</gene>
<dbReference type="PANTHER" id="PTHR37485">
    <property type="entry name" value="CELL DIVISION PROTEIN FTSB"/>
    <property type="match status" value="1"/>
</dbReference>
<dbReference type="RefSeq" id="WP_216127710.1">
    <property type="nucleotide sequence ID" value="NZ_CP072875.1"/>
</dbReference>
<evidence type="ECO:0000256" key="8">
    <source>
        <dbReference type="SAM" id="MobiDB-lite"/>
    </source>
</evidence>
<organism evidence="9 10">
    <name type="scientific">Azospira inquinata</name>
    <dbReference type="NCBI Taxonomy" id="2785627"/>
    <lineage>
        <taxon>Bacteria</taxon>
        <taxon>Pseudomonadati</taxon>
        <taxon>Pseudomonadota</taxon>
        <taxon>Betaproteobacteria</taxon>
        <taxon>Rhodocyclales</taxon>
        <taxon>Rhodocyclaceae</taxon>
        <taxon>Azospira</taxon>
    </lineage>
</organism>
<feature type="coiled-coil region" evidence="7">
    <location>
        <begin position="36"/>
        <end position="70"/>
    </location>
</feature>
<dbReference type="Proteomes" id="UP000683428">
    <property type="component" value="Chromosome"/>
</dbReference>
<dbReference type="Pfam" id="PF04977">
    <property type="entry name" value="DivIC"/>
    <property type="match status" value="1"/>
</dbReference>